<dbReference type="SUPFAM" id="SSF47616">
    <property type="entry name" value="GST C-terminal domain-like"/>
    <property type="match status" value="1"/>
</dbReference>
<keyword evidence="4" id="KW-1185">Reference proteome</keyword>
<dbReference type="SUPFAM" id="SSF52833">
    <property type="entry name" value="Thioredoxin-like"/>
    <property type="match status" value="1"/>
</dbReference>
<dbReference type="PROSITE" id="PS50405">
    <property type="entry name" value="GST_CTER"/>
    <property type="match status" value="1"/>
</dbReference>
<dbReference type="SFLD" id="SFLDS00019">
    <property type="entry name" value="Glutathione_Transferase_(cytos"/>
    <property type="match status" value="1"/>
</dbReference>
<dbReference type="PROSITE" id="PS50404">
    <property type="entry name" value="GST_NTER"/>
    <property type="match status" value="1"/>
</dbReference>
<feature type="domain" description="GST N-terminal" evidence="1">
    <location>
        <begin position="1"/>
        <end position="80"/>
    </location>
</feature>
<dbReference type="InterPro" id="IPR040079">
    <property type="entry name" value="Glutathione_S-Trfase"/>
</dbReference>
<comment type="caution">
    <text evidence="3">The sequence shown here is derived from an EMBL/GenBank/DDBJ whole genome shotgun (WGS) entry which is preliminary data.</text>
</comment>
<evidence type="ECO:0000313" key="4">
    <source>
        <dbReference type="Proteomes" id="UP000628854"/>
    </source>
</evidence>
<proteinExistence type="predicted"/>
<evidence type="ECO:0000259" key="2">
    <source>
        <dbReference type="PROSITE" id="PS50405"/>
    </source>
</evidence>
<organism evidence="3 4">
    <name type="scientific">Henriciella pelagia</name>
    <dbReference type="NCBI Taxonomy" id="1977912"/>
    <lineage>
        <taxon>Bacteria</taxon>
        <taxon>Pseudomonadati</taxon>
        <taxon>Pseudomonadota</taxon>
        <taxon>Alphaproteobacteria</taxon>
        <taxon>Hyphomonadales</taxon>
        <taxon>Hyphomonadaceae</taxon>
        <taxon>Henriciella</taxon>
    </lineage>
</organism>
<dbReference type="PANTHER" id="PTHR44051:SF8">
    <property type="entry name" value="GLUTATHIONE S-TRANSFERASE GSTA"/>
    <property type="match status" value="1"/>
</dbReference>
<dbReference type="CDD" id="cd03051">
    <property type="entry name" value="GST_N_GTT2_like"/>
    <property type="match status" value="1"/>
</dbReference>
<feature type="domain" description="GST C-terminal" evidence="2">
    <location>
        <begin position="85"/>
        <end position="203"/>
    </location>
</feature>
<dbReference type="Proteomes" id="UP000628854">
    <property type="component" value="Unassembled WGS sequence"/>
</dbReference>
<dbReference type="InterPro" id="IPR004046">
    <property type="entry name" value="GST_C"/>
</dbReference>
<dbReference type="InterPro" id="IPR034345">
    <property type="entry name" value="Gtt2-like_N"/>
</dbReference>
<gene>
    <name evidence="3" type="ORF">GCM10011503_01100</name>
</gene>
<dbReference type="InterPro" id="IPR036249">
    <property type="entry name" value="Thioredoxin-like_sf"/>
</dbReference>
<protein>
    <submittedName>
        <fullName evidence="3">Glutathione S-transferase</fullName>
    </submittedName>
</protein>
<reference evidence="4" key="1">
    <citation type="journal article" date="2019" name="Int. J. Syst. Evol. Microbiol.">
        <title>The Global Catalogue of Microorganisms (GCM) 10K type strain sequencing project: providing services to taxonomists for standard genome sequencing and annotation.</title>
        <authorList>
            <consortium name="The Broad Institute Genomics Platform"/>
            <consortium name="The Broad Institute Genome Sequencing Center for Infectious Disease"/>
            <person name="Wu L."/>
            <person name="Ma J."/>
        </authorList>
    </citation>
    <scope>NUCLEOTIDE SEQUENCE [LARGE SCALE GENOMIC DNA]</scope>
    <source>
        <strain evidence="4">CGMCC 1.15928</strain>
    </source>
</reference>
<accession>A0ABQ1J1H4</accession>
<dbReference type="Gene3D" id="1.20.1050.10">
    <property type="match status" value="1"/>
</dbReference>
<dbReference type="PANTHER" id="PTHR44051">
    <property type="entry name" value="GLUTATHIONE S-TRANSFERASE-RELATED"/>
    <property type="match status" value="1"/>
</dbReference>
<name>A0ABQ1J1H4_9PROT</name>
<evidence type="ECO:0000259" key="1">
    <source>
        <dbReference type="PROSITE" id="PS50404"/>
    </source>
</evidence>
<dbReference type="EMBL" id="BMKF01000001">
    <property type="protein sequence ID" value="GGB56554.1"/>
    <property type="molecule type" value="Genomic_DNA"/>
</dbReference>
<dbReference type="InterPro" id="IPR036282">
    <property type="entry name" value="Glutathione-S-Trfase_C_sf"/>
</dbReference>
<dbReference type="SFLD" id="SFLDG00358">
    <property type="entry name" value="Main_(cytGST)"/>
    <property type="match status" value="1"/>
</dbReference>
<dbReference type="InterPro" id="IPR010987">
    <property type="entry name" value="Glutathione-S-Trfase_C-like"/>
</dbReference>
<sequence length="203" mass="22801">MKLYSSVGPNPQVVRTFMAERGVTVDLVDIDLMGGENRKDDYLKINPAGQLPALVLADGTLITEITAICEYLDEISPGDSLIGNTPEERAVTRRWMRWTDFEVIDPMTRAFRYSEGIQLFQSRMPCFPDAAPGLKECVKEALRWLNGQMDGKTWLAGDRFTLADILLFSFVAFGGQVGQPLDRDLTNLAAWYDRMAERESVKA</sequence>
<dbReference type="RefSeq" id="WP_084394093.1">
    <property type="nucleotide sequence ID" value="NZ_BMKF01000001.1"/>
</dbReference>
<dbReference type="Pfam" id="PF13409">
    <property type="entry name" value="GST_N_2"/>
    <property type="match status" value="1"/>
</dbReference>
<dbReference type="InterPro" id="IPR004045">
    <property type="entry name" value="Glutathione_S-Trfase_N"/>
</dbReference>
<dbReference type="Pfam" id="PF00043">
    <property type="entry name" value="GST_C"/>
    <property type="match status" value="1"/>
</dbReference>
<dbReference type="Gene3D" id="3.40.30.10">
    <property type="entry name" value="Glutaredoxin"/>
    <property type="match status" value="1"/>
</dbReference>
<evidence type="ECO:0000313" key="3">
    <source>
        <dbReference type="EMBL" id="GGB56554.1"/>
    </source>
</evidence>